<gene>
    <name evidence="1" type="ORF">LXT12_23375</name>
</gene>
<sequence length="170" mass="18712">MPAPHLVVTAVPVPPASLLGRLAAERSAFADAYALSLPRRIALADFVEAFYTTRLFKLERWLLARIGRPSTDADAHALAQGRGQRMAAWTVQARTEDELLMHEDSGATRSWFRLEADEGGGSRLYFGSAVVPRSRGPDGEPRFGILFHSLLGFHRAYSRALLRAAARRLG</sequence>
<accession>A0ABS8XH50</accession>
<organism evidence="1 2">
    <name type="scientific">Pelomonas caseinilytica</name>
    <dbReference type="NCBI Taxonomy" id="2906763"/>
    <lineage>
        <taxon>Bacteria</taxon>
        <taxon>Pseudomonadati</taxon>
        <taxon>Pseudomonadota</taxon>
        <taxon>Betaproteobacteria</taxon>
        <taxon>Burkholderiales</taxon>
        <taxon>Sphaerotilaceae</taxon>
        <taxon>Roseateles</taxon>
    </lineage>
</organism>
<evidence type="ECO:0000313" key="1">
    <source>
        <dbReference type="EMBL" id="MCE4540197.1"/>
    </source>
</evidence>
<comment type="caution">
    <text evidence="1">The sequence shown here is derived from an EMBL/GenBank/DDBJ whole genome shotgun (WGS) entry which is preliminary data.</text>
</comment>
<name>A0ABS8XH50_9BURK</name>
<dbReference type="EMBL" id="JAJTWT010000014">
    <property type="protein sequence ID" value="MCE4540197.1"/>
    <property type="molecule type" value="Genomic_DNA"/>
</dbReference>
<evidence type="ECO:0000313" key="2">
    <source>
        <dbReference type="Proteomes" id="UP001201463"/>
    </source>
</evidence>
<proteinExistence type="predicted"/>
<dbReference type="Proteomes" id="UP001201463">
    <property type="component" value="Unassembled WGS sequence"/>
</dbReference>
<dbReference type="RefSeq" id="WP_233394712.1">
    <property type="nucleotide sequence ID" value="NZ_JAJTWT010000014.1"/>
</dbReference>
<reference evidence="1 2" key="1">
    <citation type="submission" date="2021-12" db="EMBL/GenBank/DDBJ databases">
        <title>Genome seq of p7.</title>
        <authorList>
            <person name="Seo T."/>
        </authorList>
    </citation>
    <scope>NUCLEOTIDE SEQUENCE [LARGE SCALE GENOMIC DNA]</scope>
    <source>
        <strain evidence="1 2">P7</strain>
    </source>
</reference>
<evidence type="ECO:0008006" key="3">
    <source>
        <dbReference type="Google" id="ProtNLM"/>
    </source>
</evidence>
<keyword evidence="2" id="KW-1185">Reference proteome</keyword>
<protein>
    <recommendedName>
        <fullName evidence="3">DUF2867 domain-containing protein</fullName>
    </recommendedName>
</protein>